<feature type="transmembrane region" description="Helical" evidence="4">
    <location>
        <begin position="259"/>
        <end position="276"/>
    </location>
</feature>
<feature type="transmembrane region" description="Helical" evidence="4">
    <location>
        <begin position="12"/>
        <end position="30"/>
    </location>
</feature>
<reference evidence="6 7" key="1">
    <citation type="submission" date="2017-02" db="EMBL/GenBank/DDBJ databases">
        <authorList>
            <person name="Peterson S.W."/>
        </authorList>
    </citation>
    <scope>NUCLEOTIDE SEQUENCE [LARGE SCALE GENOMIC DNA]</scope>
    <source>
        <strain evidence="6 7">ATCC 700028</strain>
    </source>
</reference>
<dbReference type="GO" id="GO:0043565">
    <property type="term" value="F:sequence-specific DNA binding"/>
    <property type="evidence" value="ECO:0007669"/>
    <property type="project" value="InterPro"/>
</dbReference>
<keyword evidence="4" id="KW-0812">Transmembrane</keyword>
<evidence type="ECO:0000313" key="6">
    <source>
        <dbReference type="EMBL" id="SJZ70028.1"/>
    </source>
</evidence>
<dbReference type="EMBL" id="FUWX01000009">
    <property type="protein sequence ID" value="SJZ70028.1"/>
    <property type="molecule type" value="Genomic_DNA"/>
</dbReference>
<dbReference type="SUPFAM" id="SSF46689">
    <property type="entry name" value="Homeodomain-like"/>
    <property type="match status" value="2"/>
</dbReference>
<dbReference type="Proteomes" id="UP000191153">
    <property type="component" value="Unassembled WGS sequence"/>
</dbReference>
<dbReference type="PANTHER" id="PTHR43280:SF28">
    <property type="entry name" value="HTH-TYPE TRANSCRIPTIONAL ACTIVATOR RHAS"/>
    <property type="match status" value="1"/>
</dbReference>
<dbReference type="STRING" id="180163.SAMN02745174_01305"/>
<dbReference type="Pfam" id="PF12833">
    <property type="entry name" value="HTH_18"/>
    <property type="match status" value="1"/>
</dbReference>
<dbReference type="PROSITE" id="PS01124">
    <property type="entry name" value="HTH_ARAC_FAMILY_2"/>
    <property type="match status" value="1"/>
</dbReference>
<dbReference type="InterPro" id="IPR018060">
    <property type="entry name" value="HTH_AraC"/>
</dbReference>
<dbReference type="OrthoDB" id="1975037at2"/>
<protein>
    <submittedName>
        <fullName evidence="6">Two-component response regulator, YesN/AraC family, consists of REC and AraC-type DNA-binding domains</fullName>
    </submittedName>
</protein>
<evidence type="ECO:0000256" key="4">
    <source>
        <dbReference type="SAM" id="Phobius"/>
    </source>
</evidence>
<sequence length="719" mass="85507">MMKEMLKNKKWIYRILICSFILTSLLFIFINTTKEINISRKKQEDYAYKMSKILNVKLEFLHTVIADFKNTQPFRNYLDNDTNSFYYINVLYKELIKRNNIYGKLGYVLSVTKENSNIVITPRGTKNKNEYYKELGLNLKNNSLDYLSISEKNNQIHILLKTRDLIYRKNIFWIISFEKDIFFQYLNSDNNNKNWYLYHKNLYSLVEKSYDNSFLDKILKNINKKNRNIIIFPESNFHFSIIYIKNKINYLEIILKESFKISILFGIFGFFIIYILKSLENPIKELAKKVKLITGNSSKNEENSDIEYIEQQITELNDIKNILEEKIDHLDIFAKKKLLKDYMLGISEPNLDDKKLLEEITEIGEVNKRICLLEVFDVETLEENYENFIKTKEYIFSKLQDYSIHRSITIDYKSLVLIIDARDNSILEEQLKEFLDSIEEKFQIKFVAAISDLMKNIEELPKMYRTCKKILEYKFIFKPNNILFYYKINKKQLNSYYYPIEIESKLVSKVLNGNAIGVKKIVDKIFGEKIEYNKMAKDKVMEFSALLYNTLQRIILQLHEFYGDKKTIDLNIEKIYRISDIVILKETFLSILLDICKLTKTEDQNDGDIVKIKIRTYLEENYSKDLSLENLADYLGHSFKYTSILFKKIMGDNFKNYLNSYRMSKAKELMLSNKNLKIKDIALLVGCNSSNTFIRIFRKYEGVSPTQYISDMEDFENNI</sequence>
<evidence type="ECO:0000259" key="5">
    <source>
        <dbReference type="PROSITE" id="PS01124"/>
    </source>
</evidence>
<name>A0A1T4MTR8_9FUSO</name>
<evidence type="ECO:0000256" key="1">
    <source>
        <dbReference type="ARBA" id="ARBA00023015"/>
    </source>
</evidence>
<dbReference type="AlphaFoldDB" id="A0A1T4MTR8"/>
<dbReference type="Gene3D" id="1.10.10.60">
    <property type="entry name" value="Homeodomain-like"/>
    <property type="match status" value="2"/>
</dbReference>
<keyword evidence="4" id="KW-0472">Membrane</keyword>
<dbReference type="GO" id="GO:0003700">
    <property type="term" value="F:DNA-binding transcription factor activity"/>
    <property type="evidence" value="ECO:0007669"/>
    <property type="project" value="InterPro"/>
</dbReference>
<keyword evidence="7" id="KW-1185">Reference proteome</keyword>
<feature type="domain" description="HTH araC/xylS-type" evidence="5">
    <location>
        <begin position="612"/>
        <end position="711"/>
    </location>
</feature>
<dbReference type="SMART" id="SM00342">
    <property type="entry name" value="HTH_ARAC"/>
    <property type="match status" value="1"/>
</dbReference>
<keyword evidence="1" id="KW-0805">Transcription regulation</keyword>
<gene>
    <name evidence="6" type="ORF">SAMN02745174_01305</name>
</gene>
<organism evidence="6 7">
    <name type="scientific">Cetobacterium ceti</name>
    <dbReference type="NCBI Taxonomy" id="180163"/>
    <lineage>
        <taxon>Bacteria</taxon>
        <taxon>Fusobacteriati</taxon>
        <taxon>Fusobacteriota</taxon>
        <taxon>Fusobacteriia</taxon>
        <taxon>Fusobacteriales</taxon>
        <taxon>Fusobacteriaceae</taxon>
        <taxon>Cetobacterium</taxon>
    </lineage>
</organism>
<evidence type="ECO:0000256" key="3">
    <source>
        <dbReference type="ARBA" id="ARBA00023163"/>
    </source>
</evidence>
<dbReference type="RefSeq" id="WP_159443581.1">
    <property type="nucleotide sequence ID" value="NZ_FUWX01000009.1"/>
</dbReference>
<evidence type="ECO:0000313" key="7">
    <source>
        <dbReference type="Proteomes" id="UP000191153"/>
    </source>
</evidence>
<accession>A0A1T4MTR8</accession>
<dbReference type="PANTHER" id="PTHR43280">
    <property type="entry name" value="ARAC-FAMILY TRANSCRIPTIONAL REGULATOR"/>
    <property type="match status" value="1"/>
</dbReference>
<keyword evidence="3" id="KW-0804">Transcription</keyword>
<keyword evidence="2 6" id="KW-0238">DNA-binding</keyword>
<keyword evidence="4" id="KW-1133">Transmembrane helix</keyword>
<dbReference type="InterPro" id="IPR009057">
    <property type="entry name" value="Homeodomain-like_sf"/>
</dbReference>
<proteinExistence type="predicted"/>
<evidence type="ECO:0000256" key="2">
    <source>
        <dbReference type="ARBA" id="ARBA00023125"/>
    </source>
</evidence>